<organism evidence="2 3">
    <name type="scientific">Commensalibacter oyaizuii</name>
    <dbReference type="NCBI Taxonomy" id="3043873"/>
    <lineage>
        <taxon>Bacteria</taxon>
        <taxon>Pseudomonadati</taxon>
        <taxon>Pseudomonadota</taxon>
        <taxon>Alphaproteobacteria</taxon>
        <taxon>Acetobacterales</taxon>
        <taxon>Acetobacteraceae</taxon>
    </lineage>
</organism>
<evidence type="ECO:0000256" key="1">
    <source>
        <dbReference type="SAM" id="Phobius"/>
    </source>
</evidence>
<evidence type="ECO:0000313" key="3">
    <source>
        <dbReference type="Proteomes" id="UP001431634"/>
    </source>
</evidence>
<comment type="caution">
    <text evidence="2">The sequence shown here is derived from an EMBL/GenBank/DDBJ whole genome shotgun (WGS) entry which is preliminary data.</text>
</comment>
<protein>
    <submittedName>
        <fullName evidence="2">Uncharacterized protein</fullName>
    </submittedName>
</protein>
<dbReference type="Proteomes" id="UP001431634">
    <property type="component" value="Unassembled WGS sequence"/>
</dbReference>
<dbReference type="EMBL" id="JASBAO010000001">
    <property type="protein sequence ID" value="MDI2091549.1"/>
    <property type="molecule type" value="Genomic_DNA"/>
</dbReference>
<name>A0ABT6Q342_9PROT</name>
<proteinExistence type="predicted"/>
<evidence type="ECO:0000313" key="2">
    <source>
        <dbReference type="EMBL" id="MDI2091549.1"/>
    </source>
</evidence>
<sequence length="81" mass="9364">MKRGNNKESASTQIWGCAMVESLNRILLIYIGFYGGFTYENEIVNSGLADGFIVLLADYYWQLIFMLCGMLQFFLYELNIK</sequence>
<reference evidence="2" key="1">
    <citation type="submission" date="2023-05" db="EMBL/GenBank/DDBJ databases">
        <title>Whole genome sequence of Commensalibacter sp.</title>
        <authorList>
            <person name="Charoenyingcharoen P."/>
            <person name="Yukphan P."/>
        </authorList>
    </citation>
    <scope>NUCLEOTIDE SEQUENCE</scope>
    <source>
        <strain evidence="2">TBRC 16381</strain>
    </source>
</reference>
<keyword evidence="1" id="KW-0472">Membrane</keyword>
<keyword evidence="1" id="KW-1133">Transmembrane helix</keyword>
<feature type="transmembrane region" description="Helical" evidence="1">
    <location>
        <begin position="59"/>
        <end position="78"/>
    </location>
</feature>
<keyword evidence="1" id="KW-0812">Transmembrane</keyword>
<accession>A0ABT6Q342</accession>
<feature type="transmembrane region" description="Helical" evidence="1">
    <location>
        <begin position="12"/>
        <end position="39"/>
    </location>
</feature>
<keyword evidence="3" id="KW-1185">Reference proteome</keyword>
<dbReference type="RefSeq" id="WP_281448639.1">
    <property type="nucleotide sequence ID" value="NZ_JASBAO010000001.1"/>
</dbReference>
<gene>
    <name evidence="2" type="ORF">QJV27_09260</name>
</gene>